<protein>
    <submittedName>
        <fullName evidence="1">DUF4160 domain-containing protein</fullName>
    </submittedName>
</protein>
<dbReference type="EMBL" id="JBGBDC010000006">
    <property type="protein sequence ID" value="MEY2252479.1"/>
    <property type="molecule type" value="Genomic_DNA"/>
</dbReference>
<dbReference type="Proteomes" id="UP001562178">
    <property type="component" value="Unassembled WGS sequence"/>
</dbReference>
<dbReference type="RefSeq" id="WP_369460552.1">
    <property type="nucleotide sequence ID" value="NZ_JBGBDC010000006.1"/>
</dbReference>
<organism evidence="1 2">
    <name type="scientific">Comamonas sediminis</name>
    <dbReference type="NCBI Taxonomy" id="1783360"/>
    <lineage>
        <taxon>Bacteria</taxon>
        <taxon>Pseudomonadati</taxon>
        <taxon>Pseudomonadota</taxon>
        <taxon>Betaproteobacteria</taxon>
        <taxon>Burkholderiales</taxon>
        <taxon>Comamonadaceae</taxon>
        <taxon>Comamonas</taxon>
    </lineage>
</organism>
<comment type="caution">
    <text evidence="1">The sequence shown here is derived from an EMBL/GenBank/DDBJ whole genome shotgun (WGS) entry which is preliminary data.</text>
</comment>
<evidence type="ECO:0000313" key="1">
    <source>
        <dbReference type="EMBL" id="MEY2252479.1"/>
    </source>
</evidence>
<proteinExistence type="predicted"/>
<name>A0ABV4B4P6_9BURK</name>
<reference evidence="1 2" key="1">
    <citation type="journal article" date="2016" name="Int. J. Syst. Evol. Microbiol.">
        <title>Description of Comamonas sediminis sp. nov., isolated from lagoon sediments.</title>
        <authorList>
            <person name="Subhash Y."/>
            <person name="Bang J.J."/>
            <person name="You T.H."/>
            <person name="Lee S.S."/>
        </authorList>
    </citation>
    <scope>NUCLEOTIDE SEQUENCE [LARGE SCALE GENOMIC DNA]</scope>
    <source>
        <strain evidence="1 2">JCM 31169</strain>
    </source>
</reference>
<accession>A0ABV4B4P6</accession>
<dbReference type="InterPro" id="IPR025427">
    <property type="entry name" value="DUF4160"/>
</dbReference>
<sequence>MGDGRQALVAIIGQAVLRGNIPARELVEPIAWASANVEYLMLKWKELNP</sequence>
<evidence type="ECO:0000313" key="2">
    <source>
        <dbReference type="Proteomes" id="UP001562178"/>
    </source>
</evidence>
<dbReference type="Pfam" id="PF13711">
    <property type="entry name" value="DUF4160"/>
    <property type="match status" value="1"/>
</dbReference>
<keyword evidence="2" id="KW-1185">Reference proteome</keyword>
<gene>
    <name evidence="1" type="ORF">AB7A72_15785</name>
</gene>